<dbReference type="Pfam" id="PF13472">
    <property type="entry name" value="Lipase_GDSL_2"/>
    <property type="match status" value="1"/>
</dbReference>
<feature type="transmembrane region" description="Helical" evidence="1">
    <location>
        <begin position="20"/>
        <end position="40"/>
    </location>
</feature>
<evidence type="ECO:0000313" key="3">
    <source>
        <dbReference type="EMBL" id="RJT88137.1"/>
    </source>
</evidence>
<dbReference type="EMBL" id="QZVS01000085">
    <property type="protein sequence ID" value="RJT88137.1"/>
    <property type="molecule type" value="Genomic_DNA"/>
</dbReference>
<dbReference type="AlphaFoldDB" id="A0A3A5MDD1"/>
<reference evidence="3 4" key="1">
    <citation type="submission" date="2018-09" db="EMBL/GenBank/DDBJ databases">
        <title>Novel species of Cryobacterium.</title>
        <authorList>
            <person name="Liu Q."/>
            <person name="Xin Y.-H."/>
        </authorList>
    </citation>
    <scope>NUCLEOTIDE SEQUENCE [LARGE SCALE GENOMIC DNA]</scope>
    <source>
        <strain evidence="3 4">Hh39</strain>
    </source>
</reference>
<keyword evidence="1" id="KW-0812">Transmembrane</keyword>
<keyword evidence="1" id="KW-0472">Membrane</keyword>
<evidence type="ECO:0000259" key="2">
    <source>
        <dbReference type="Pfam" id="PF13472"/>
    </source>
</evidence>
<comment type="caution">
    <text evidence="3">The sequence shown here is derived from an EMBL/GenBank/DDBJ whole genome shotgun (WGS) entry which is preliminary data.</text>
</comment>
<dbReference type="GO" id="GO:0016787">
    <property type="term" value="F:hydrolase activity"/>
    <property type="evidence" value="ECO:0007669"/>
    <property type="project" value="UniProtKB-KW"/>
</dbReference>
<dbReference type="InterPro" id="IPR036514">
    <property type="entry name" value="SGNH_hydro_sf"/>
</dbReference>
<evidence type="ECO:0000256" key="1">
    <source>
        <dbReference type="SAM" id="Phobius"/>
    </source>
</evidence>
<dbReference type="SUPFAM" id="SSF52266">
    <property type="entry name" value="SGNH hydrolase"/>
    <property type="match status" value="1"/>
</dbReference>
<dbReference type="Proteomes" id="UP000272015">
    <property type="component" value="Unassembled WGS sequence"/>
</dbReference>
<name>A0A3A5MDD1_9MICO</name>
<dbReference type="RefSeq" id="WP_119974945.1">
    <property type="nucleotide sequence ID" value="NZ_JBHSQA010000012.1"/>
</dbReference>
<keyword evidence="1" id="KW-1133">Transmembrane helix</keyword>
<evidence type="ECO:0000313" key="4">
    <source>
        <dbReference type="Proteomes" id="UP000272015"/>
    </source>
</evidence>
<proteinExistence type="predicted"/>
<dbReference type="CDD" id="cd00229">
    <property type="entry name" value="SGNH_hydrolase"/>
    <property type="match status" value="1"/>
</dbReference>
<protein>
    <submittedName>
        <fullName evidence="3">SGNH/GDSL hydrolase family protein</fullName>
    </submittedName>
</protein>
<keyword evidence="3" id="KW-0378">Hydrolase</keyword>
<organism evidence="3 4">
    <name type="scientific">Cryobacterium melibiosiphilum</name>
    <dbReference type="NCBI Taxonomy" id="995039"/>
    <lineage>
        <taxon>Bacteria</taxon>
        <taxon>Bacillati</taxon>
        <taxon>Actinomycetota</taxon>
        <taxon>Actinomycetes</taxon>
        <taxon>Micrococcales</taxon>
        <taxon>Microbacteriaceae</taxon>
        <taxon>Cryobacterium</taxon>
    </lineage>
</organism>
<feature type="domain" description="SGNH hydrolase-type esterase" evidence="2">
    <location>
        <begin position="72"/>
        <end position="231"/>
    </location>
</feature>
<gene>
    <name evidence="3" type="ORF">D6T64_12180</name>
</gene>
<dbReference type="Gene3D" id="3.40.50.1110">
    <property type="entry name" value="SGNH hydrolase"/>
    <property type="match status" value="1"/>
</dbReference>
<sequence length="248" mass="25508">MSRGKKRSNRRNRTVGTPKWVLGAVGVGGVVAIALAFLAVSANRAPESTYVRPPAAAEEPPAAVVEVTALAFIGDSYLAASESSDWVSAVTGQMPVAATASISSLGGSGYVTRGLSDSVFGEHVVDMVSDKTDVVVFFGSRNDAGQGNVGAAATAAYVEALALAPSAKLVVVGPVWTDENVPSSIETLNDELRASVDGFGGMYVDAIAEGWFFNENASLIGSDGVHPSDEGRTYIATLMLPHLTAATT</sequence>
<dbReference type="InterPro" id="IPR013830">
    <property type="entry name" value="SGNH_hydro"/>
</dbReference>
<keyword evidence="4" id="KW-1185">Reference proteome</keyword>
<accession>A0A3A5MDD1</accession>
<dbReference type="OrthoDB" id="8215557at2"/>